<accession>A0AA36EFR4</accession>
<dbReference type="InterPro" id="IPR001375">
    <property type="entry name" value="Peptidase_S9_cat"/>
</dbReference>
<dbReference type="GO" id="GO:0006508">
    <property type="term" value="P:proteolysis"/>
    <property type="evidence" value="ECO:0007669"/>
    <property type="project" value="InterPro"/>
</dbReference>
<dbReference type="InterPro" id="IPR029058">
    <property type="entry name" value="AB_hydrolase_fold"/>
</dbReference>
<evidence type="ECO:0000313" key="4">
    <source>
        <dbReference type="Proteomes" id="UP001177003"/>
    </source>
</evidence>
<dbReference type="AlphaFoldDB" id="A0AA36EFR4"/>
<feature type="domain" description="Peptidase S9 prolyl oligopeptidase catalytic" evidence="2">
    <location>
        <begin position="13"/>
        <end position="52"/>
    </location>
</feature>
<dbReference type="InterPro" id="IPR028103">
    <property type="entry name" value="Spatacsin"/>
</dbReference>
<dbReference type="EMBL" id="OX465082">
    <property type="protein sequence ID" value="CAI9291865.1"/>
    <property type="molecule type" value="Genomic_DNA"/>
</dbReference>
<feature type="region of interest" description="Disordered" evidence="1">
    <location>
        <begin position="213"/>
        <end position="234"/>
    </location>
</feature>
<dbReference type="Pfam" id="PF00326">
    <property type="entry name" value="Peptidase_S9"/>
    <property type="match status" value="1"/>
</dbReference>
<dbReference type="PANTHER" id="PTHR13650">
    <property type="entry name" value="SPATACSIN"/>
    <property type="match status" value="1"/>
</dbReference>
<name>A0AA36EFR4_LACSI</name>
<sequence>MTRADRRRAFVRALENNVAHPGKIAIGGHSYGAFMTVNLLAHAPHLFSCGIACWFNPEGKGSYCRHPEIGLCCGWRSWVDCSMDYFVNLIEISLEMLAGVSLAEEGILTFVFAVVYLSLNKGGNDNDVSSASRLLSLGTHFSKKMICRYGSLQHIGRHTNVAAVFGQGGNKNLYNEKIAGEAKDRYVGPTYTLTCTTYAQTPHDTDNHHRTLETTTVDQQPPPADSNITTIHRF</sequence>
<dbReference type="PANTHER" id="PTHR13650:SF0">
    <property type="entry name" value="SPATACSIN"/>
    <property type="match status" value="1"/>
</dbReference>
<dbReference type="Proteomes" id="UP001177003">
    <property type="component" value="Chromosome 6"/>
</dbReference>
<keyword evidence="4" id="KW-1185">Reference proteome</keyword>
<gene>
    <name evidence="3" type="ORF">LSALG_LOCUS30976</name>
</gene>
<dbReference type="GO" id="GO:0008236">
    <property type="term" value="F:serine-type peptidase activity"/>
    <property type="evidence" value="ECO:0007669"/>
    <property type="project" value="InterPro"/>
</dbReference>
<dbReference type="SUPFAM" id="SSF53474">
    <property type="entry name" value="alpha/beta-Hydrolases"/>
    <property type="match status" value="1"/>
</dbReference>
<dbReference type="GO" id="GO:0005737">
    <property type="term" value="C:cytoplasm"/>
    <property type="evidence" value="ECO:0007669"/>
    <property type="project" value="TreeGrafter"/>
</dbReference>
<organism evidence="3 4">
    <name type="scientific">Lactuca saligna</name>
    <name type="common">Willowleaf lettuce</name>
    <dbReference type="NCBI Taxonomy" id="75948"/>
    <lineage>
        <taxon>Eukaryota</taxon>
        <taxon>Viridiplantae</taxon>
        <taxon>Streptophyta</taxon>
        <taxon>Embryophyta</taxon>
        <taxon>Tracheophyta</taxon>
        <taxon>Spermatophyta</taxon>
        <taxon>Magnoliopsida</taxon>
        <taxon>eudicotyledons</taxon>
        <taxon>Gunneridae</taxon>
        <taxon>Pentapetalae</taxon>
        <taxon>asterids</taxon>
        <taxon>campanulids</taxon>
        <taxon>Asterales</taxon>
        <taxon>Asteraceae</taxon>
        <taxon>Cichorioideae</taxon>
        <taxon>Cichorieae</taxon>
        <taxon>Lactucinae</taxon>
        <taxon>Lactuca</taxon>
    </lineage>
</organism>
<evidence type="ECO:0000313" key="3">
    <source>
        <dbReference type="EMBL" id="CAI9291865.1"/>
    </source>
</evidence>
<proteinExistence type="predicted"/>
<protein>
    <recommendedName>
        <fullName evidence="2">Peptidase S9 prolyl oligopeptidase catalytic domain-containing protein</fullName>
    </recommendedName>
</protein>
<evidence type="ECO:0000256" key="1">
    <source>
        <dbReference type="SAM" id="MobiDB-lite"/>
    </source>
</evidence>
<reference evidence="3" key="1">
    <citation type="submission" date="2023-04" db="EMBL/GenBank/DDBJ databases">
        <authorList>
            <person name="Vijverberg K."/>
            <person name="Xiong W."/>
            <person name="Schranz E."/>
        </authorList>
    </citation>
    <scope>NUCLEOTIDE SEQUENCE</scope>
</reference>
<evidence type="ECO:0000259" key="2">
    <source>
        <dbReference type="Pfam" id="PF00326"/>
    </source>
</evidence>
<dbReference type="Gene3D" id="3.40.50.1820">
    <property type="entry name" value="alpha/beta hydrolase"/>
    <property type="match status" value="1"/>
</dbReference>